<dbReference type="AlphaFoldDB" id="A0A2N5N228"/>
<evidence type="ECO:0000256" key="2">
    <source>
        <dbReference type="ARBA" id="ARBA00022692"/>
    </source>
</evidence>
<dbReference type="InterPro" id="IPR052706">
    <property type="entry name" value="Membrane-Transporter-like"/>
</dbReference>
<feature type="transmembrane region" description="Helical" evidence="5">
    <location>
        <begin position="90"/>
        <end position="108"/>
    </location>
</feature>
<evidence type="ECO:0000313" key="8">
    <source>
        <dbReference type="Proteomes" id="UP000234789"/>
    </source>
</evidence>
<feature type="transmembrane region" description="Helical" evidence="5">
    <location>
        <begin position="120"/>
        <end position="140"/>
    </location>
</feature>
<dbReference type="PANTHER" id="PTHR43310:SF1">
    <property type="entry name" value="SULFATE TRANSPORTER YBAR-RELATED"/>
    <property type="match status" value="1"/>
</dbReference>
<name>A0A2N5N228_9BACL</name>
<comment type="subcellular location">
    <subcellularLocation>
        <location evidence="1">Membrane</location>
        <topology evidence="1">Multi-pass membrane protein</topology>
    </subcellularLocation>
</comment>
<evidence type="ECO:0000313" key="7">
    <source>
        <dbReference type="EMBL" id="PLT44382.1"/>
    </source>
</evidence>
<dbReference type="InterPro" id="IPR011547">
    <property type="entry name" value="SLC26A/SulP_dom"/>
</dbReference>
<reference evidence="7 8" key="1">
    <citation type="submission" date="2017-05" db="EMBL/GenBank/DDBJ databases">
        <title>Functional genome analysis of Paenibacillus pasadenensis strain R16: insights on endophytic life style and antifungal activity.</title>
        <authorList>
            <person name="Passera A."/>
            <person name="Marcolungo L."/>
            <person name="Casati P."/>
            <person name="Brasca M."/>
            <person name="Quaglino F."/>
            <person name="Delledonne M."/>
        </authorList>
    </citation>
    <scope>NUCLEOTIDE SEQUENCE [LARGE SCALE GENOMIC DNA]</scope>
    <source>
        <strain evidence="7 8">R16</strain>
    </source>
</reference>
<feature type="transmembrane region" description="Helical" evidence="5">
    <location>
        <begin position="317"/>
        <end position="336"/>
    </location>
</feature>
<keyword evidence="3 5" id="KW-1133">Transmembrane helix</keyword>
<feature type="transmembrane region" description="Helical" evidence="5">
    <location>
        <begin position="261"/>
        <end position="280"/>
    </location>
</feature>
<feature type="transmembrane region" description="Helical" evidence="5">
    <location>
        <begin position="172"/>
        <end position="197"/>
    </location>
</feature>
<keyword evidence="8" id="KW-1185">Reference proteome</keyword>
<dbReference type="Pfam" id="PF00916">
    <property type="entry name" value="Sulfate_transp"/>
    <property type="match status" value="2"/>
</dbReference>
<sequence>MNRISRWKQEWLPNPGTNILSGITVALALIPETLAFSIIAGVSPMVGLITSCMIAIIISFAGGRPAMISAATGALALLMVGLVRDHGVEYLFAATILTGIIQLVIGWLKLGSLIRFVPHSVMNGFVNALAIMIFMAQLVHFQGQGWTMYALVGLALAIVFGLPKLTRAFPSALAAIIVVSAVAMIFKLDALTVGDIADFSGTLPMLHLPDFVPNLDNLLIILPYSASMALVGLLESLLTSNILDEITDTPSDKNREVKGQGIANFATGFFGGMAGCAMIGQSVINVRSGGRTRLSTLTAGVVLLLLILFLSPVVKQIPMAALVGVMFMVAIGSFNWKSLGELKRAPIGDSIVMLATVGVVLYTHNLGLGVIVGVLLSAVIFARRISRIAVKAQPQPDGSLRYAVSGQLFFATATDFGDAFDSAGDPELVTIDFSDAHVWDHSGVNAIARIRGKYLEAGKSCDVVGLNEESGRLVEKMGLESYGTL</sequence>
<evidence type="ECO:0000256" key="5">
    <source>
        <dbReference type="SAM" id="Phobius"/>
    </source>
</evidence>
<protein>
    <submittedName>
        <fullName evidence="7">Sulfate permease</fullName>
    </submittedName>
</protein>
<evidence type="ECO:0000259" key="6">
    <source>
        <dbReference type="PROSITE" id="PS50801"/>
    </source>
</evidence>
<dbReference type="InterPro" id="IPR002645">
    <property type="entry name" value="STAS_dom"/>
</dbReference>
<dbReference type="InterPro" id="IPR036513">
    <property type="entry name" value="STAS_dom_sf"/>
</dbReference>
<feature type="transmembrane region" description="Helical" evidence="5">
    <location>
        <begin position="292"/>
        <end position="310"/>
    </location>
</feature>
<feature type="transmembrane region" description="Helical" evidence="5">
    <location>
        <begin position="217"/>
        <end position="240"/>
    </location>
</feature>
<feature type="transmembrane region" description="Helical" evidence="5">
    <location>
        <begin position="146"/>
        <end position="165"/>
    </location>
</feature>
<feature type="transmembrane region" description="Helical" evidence="5">
    <location>
        <begin position="36"/>
        <end position="58"/>
    </location>
</feature>
<feature type="transmembrane region" description="Helical" evidence="5">
    <location>
        <begin position="351"/>
        <end position="381"/>
    </location>
</feature>
<dbReference type="Gene3D" id="3.30.750.24">
    <property type="entry name" value="STAS domain"/>
    <property type="match status" value="1"/>
</dbReference>
<dbReference type="GO" id="GO:0016020">
    <property type="term" value="C:membrane"/>
    <property type="evidence" value="ECO:0007669"/>
    <property type="project" value="UniProtKB-SubCell"/>
</dbReference>
<keyword evidence="2 5" id="KW-0812">Transmembrane</keyword>
<feature type="domain" description="STAS" evidence="6">
    <location>
        <begin position="397"/>
        <end position="485"/>
    </location>
</feature>
<feature type="transmembrane region" description="Helical" evidence="5">
    <location>
        <begin position="12"/>
        <end position="30"/>
    </location>
</feature>
<feature type="transmembrane region" description="Helical" evidence="5">
    <location>
        <begin position="65"/>
        <end position="84"/>
    </location>
</feature>
<gene>
    <name evidence="7" type="ORF">B8V81_2813</name>
</gene>
<dbReference type="SUPFAM" id="SSF52091">
    <property type="entry name" value="SpoIIaa-like"/>
    <property type="match status" value="1"/>
</dbReference>
<dbReference type="PANTHER" id="PTHR43310">
    <property type="entry name" value="SULFATE TRANSPORTER YBAR-RELATED"/>
    <property type="match status" value="1"/>
</dbReference>
<evidence type="ECO:0000256" key="1">
    <source>
        <dbReference type="ARBA" id="ARBA00004141"/>
    </source>
</evidence>
<evidence type="ECO:0000256" key="3">
    <source>
        <dbReference type="ARBA" id="ARBA00022989"/>
    </source>
</evidence>
<organism evidence="7 8">
    <name type="scientific">Paenibacillus pasadenensis</name>
    <dbReference type="NCBI Taxonomy" id="217090"/>
    <lineage>
        <taxon>Bacteria</taxon>
        <taxon>Bacillati</taxon>
        <taxon>Bacillota</taxon>
        <taxon>Bacilli</taxon>
        <taxon>Bacillales</taxon>
        <taxon>Paenibacillaceae</taxon>
        <taxon>Paenibacillus</taxon>
    </lineage>
</organism>
<dbReference type="PROSITE" id="PS50801">
    <property type="entry name" value="STAS"/>
    <property type="match status" value="1"/>
</dbReference>
<dbReference type="Proteomes" id="UP000234789">
    <property type="component" value="Unassembled WGS sequence"/>
</dbReference>
<dbReference type="RefSeq" id="WP_028600272.1">
    <property type="nucleotide sequence ID" value="NZ_BIMM01000030.1"/>
</dbReference>
<evidence type="ECO:0000256" key="4">
    <source>
        <dbReference type="ARBA" id="ARBA00023136"/>
    </source>
</evidence>
<dbReference type="CDD" id="cd07042">
    <property type="entry name" value="STAS_SulP_like_sulfate_transporter"/>
    <property type="match status" value="1"/>
</dbReference>
<accession>A0A2N5N228</accession>
<proteinExistence type="predicted"/>
<dbReference type="Pfam" id="PF01740">
    <property type="entry name" value="STAS"/>
    <property type="match status" value="1"/>
</dbReference>
<keyword evidence="4 5" id="KW-0472">Membrane</keyword>
<dbReference type="EMBL" id="NFEZ01000004">
    <property type="protein sequence ID" value="PLT44382.1"/>
    <property type="molecule type" value="Genomic_DNA"/>
</dbReference>
<comment type="caution">
    <text evidence="7">The sequence shown here is derived from an EMBL/GenBank/DDBJ whole genome shotgun (WGS) entry which is preliminary data.</text>
</comment>